<keyword evidence="1" id="KW-0805">Transcription regulation</keyword>
<proteinExistence type="predicted"/>
<dbReference type="Pfam" id="PF00392">
    <property type="entry name" value="GntR"/>
    <property type="match status" value="1"/>
</dbReference>
<dbReference type="InterPro" id="IPR000524">
    <property type="entry name" value="Tscrpt_reg_HTH_GntR"/>
</dbReference>
<dbReference type="Gene3D" id="1.20.120.530">
    <property type="entry name" value="GntR ligand-binding domain-like"/>
    <property type="match status" value="1"/>
</dbReference>
<dbReference type="RefSeq" id="WP_017487977.1">
    <property type="nucleotide sequence ID" value="NZ_BAABAG010000004.1"/>
</dbReference>
<name>A0A7W9JJ17_9MICC</name>
<dbReference type="CDD" id="cd07377">
    <property type="entry name" value="WHTH_GntR"/>
    <property type="match status" value="1"/>
</dbReference>
<accession>A0A7W9JJ17</accession>
<dbReference type="Proteomes" id="UP000567246">
    <property type="component" value="Unassembled WGS sequence"/>
</dbReference>
<dbReference type="AlphaFoldDB" id="A0A7W9JJ17"/>
<keyword evidence="2 5" id="KW-0238">DNA-binding</keyword>
<reference evidence="5 6" key="1">
    <citation type="submission" date="2020-08" db="EMBL/GenBank/DDBJ databases">
        <title>Sequencing the genomes of 1000 actinobacteria strains.</title>
        <authorList>
            <person name="Klenk H.-P."/>
        </authorList>
    </citation>
    <scope>NUCLEOTIDE SEQUENCE [LARGE SCALE GENOMIC DNA]</scope>
    <source>
        <strain evidence="5 6">DSM 17945</strain>
    </source>
</reference>
<dbReference type="Pfam" id="PF07729">
    <property type="entry name" value="FCD"/>
    <property type="match status" value="1"/>
</dbReference>
<evidence type="ECO:0000313" key="5">
    <source>
        <dbReference type="EMBL" id="MBB5848830.1"/>
    </source>
</evidence>
<evidence type="ECO:0000313" key="6">
    <source>
        <dbReference type="Proteomes" id="UP000567246"/>
    </source>
</evidence>
<dbReference type="PANTHER" id="PTHR43537">
    <property type="entry name" value="TRANSCRIPTIONAL REGULATOR, GNTR FAMILY"/>
    <property type="match status" value="1"/>
</dbReference>
<gene>
    <name evidence="5" type="ORF">HDA33_001394</name>
</gene>
<dbReference type="Gene3D" id="1.10.10.10">
    <property type="entry name" value="Winged helix-like DNA-binding domain superfamily/Winged helix DNA-binding domain"/>
    <property type="match status" value="1"/>
</dbReference>
<organism evidence="5 6">
    <name type="scientific">Micrococcus endophyticus</name>
    <dbReference type="NCBI Taxonomy" id="455343"/>
    <lineage>
        <taxon>Bacteria</taxon>
        <taxon>Bacillati</taxon>
        <taxon>Actinomycetota</taxon>
        <taxon>Actinomycetes</taxon>
        <taxon>Micrococcales</taxon>
        <taxon>Micrococcaceae</taxon>
        <taxon>Micrococcus</taxon>
    </lineage>
</organism>
<dbReference type="SUPFAM" id="SSF48008">
    <property type="entry name" value="GntR ligand-binding domain-like"/>
    <property type="match status" value="1"/>
</dbReference>
<dbReference type="InterPro" id="IPR036388">
    <property type="entry name" value="WH-like_DNA-bd_sf"/>
</dbReference>
<dbReference type="PANTHER" id="PTHR43537:SF5">
    <property type="entry name" value="UXU OPERON TRANSCRIPTIONAL REGULATOR"/>
    <property type="match status" value="1"/>
</dbReference>
<comment type="caution">
    <text evidence="5">The sequence shown here is derived from an EMBL/GenBank/DDBJ whole genome shotgun (WGS) entry which is preliminary data.</text>
</comment>
<dbReference type="InterPro" id="IPR036390">
    <property type="entry name" value="WH_DNA-bd_sf"/>
</dbReference>
<feature type="domain" description="HTH gntR-type" evidence="4">
    <location>
        <begin position="14"/>
        <end position="84"/>
    </location>
</feature>
<dbReference type="GO" id="GO:0003700">
    <property type="term" value="F:DNA-binding transcription factor activity"/>
    <property type="evidence" value="ECO:0007669"/>
    <property type="project" value="InterPro"/>
</dbReference>
<evidence type="ECO:0000256" key="2">
    <source>
        <dbReference type="ARBA" id="ARBA00023125"/>
    </source>
</evidence>
<keyword evidence="3" id="KW-0804">Transcription</keyword>
<dbReference type="SUPFAM" id="SSF46785">
    <property type="entry name" value="Winged helix' DNA-binding domain"/>
    <property type="match status" value="1"/>
</dbReference>
<dbReference type="SMART" id="SM00345">
    <property type="entry name" value="HTH_GNTR"/>
    <property type="match status" value="1"/>
</dbReference>
<sequence length="272" mass="29640">MDTIDLPLPPAALRIGADEVYAALIEAISTGRIPAGERLPSEEAMAAHFKVAAMTLRQALARLRGDGYVATSRGRHGGTRVVADIAEKLEAEALRHHVTIDELRVLTDWRRAVSGEASHLAALRARETEIADLRRLEDEYLQVIESTSGRRFADARLHIHVAKMSGNPRLVQAEREIQEQLTRFIRVTSLPEVKAAHEDMDHRELLGAILAGDAEAARTALLHHVEVTYFWGTLQPHIVGGDHGATVLRIEPGALEAGVARRPDPDAAASGS</sequence>
<dbReference type="InterPro" id="IPR011711">
    <property type="entry name" value="GntR_C"/>
</dbReference>
<dbReference type="SMART" id="SM00895">
    <property type="entry name" value="FCD"/>
    <property type="match status" value="1"/>
</dbReference>
<evidence type="ECO:0000259" key="4">
    <source>
        <dbReference type="PROSITE" id="PS50949"/>
    </source>
</evidence>
<keyword evidence="6" id="KW-1185">Reference proteome</keyword>
<dbReference type="GO" id="GO:0003677">
    <property type="term" value="F:DNA binding"/>
    <property type="evidence" value="ECO:0007669"/>
    <property type="project" value="UniProtKB-KW"/>
</dbReference>
<dbReference type="InterPro" id="IPR008920">
    <property type="entry name" value="TF_FadR/GntR_C"/>
</dbReference>
<evidence type="ECO:0000256" key="3">
    <source>
        <dbReference type="ARBA" id="ARBA00023163"/>
    </source>
</evidence>
<dbReference type="PROSITE" id="PS50949">
    <property type="entry name" value="HTH_GNTR"/>
    <property type="match status" value="1"/>
</dbReference>
<dbReference type="EMBL" id="JACHMW010000001">
    <property type="protein sequence ID" value="MBB5848830.1"/>
    <property type="molecule type" value="Genomic_DNA"/>
</dbReference>
<evidence type="ECO:0000256" key="1">
    <source>
        <dbReference type="ARBA" id="ARBA00023015"/>
    </source>
</evidence>
<protein>
    <submittedName>
        <fullName evidence="5">DNA-binding FadR family transcriptional regulator</fullName>
    </submittedName>
</protein>